<dbReference type="GO" id="GO:0009446">
    <property type="term" value="P:putrescine biosynthetic process"/>
    <property type="evidence" value="ECO:0007669"/>
    <property type="project" value="InterPro"/>
</dbReference>
<evidence type="ECO:0000313" key="2">
    <source>
        <dbReference type="EMBL" id="RZS95905.1"/>
    </source>
</evidence>
<comment type="caution">
    <text evidence="2">The sequence shown here is derived from an EMBL/GenBank/DDBJ whole genome shotgun (WGS) entry which is preliminary data.</text>
</comment>
<proteinExistence type="predicted"/>
<evidence type="ECO:0000256" key="1">
    <source>
        <dbReference type="ARBA" id="ARBA00022801"/>
    </source>
</evidence>
<gene>
    <name evidence="2" type="ORF">BC751_1457</name>
</gene>
<dbReference type="Proteomes" id="UP000292209">
    <property type="component" value="Unassembled WGS sequence"/>
</dbReference>
<name>A0A4Q7P7A5_9BACT</name>
<dbReference type="Pfam" id="PF04371">
    <property type="entry name" value="PAD_porph"/>
    <property type="match status" value="1"/>
</dbReference>
<evidence type="ECO:0000313" key="3">
    <source>
        <dbReference type="Proteomes" id="UP000292209"/>
    </source>
</evidence>
<protein>
    <submittedName>
        <fullName evidence="2">Agmatine/peptidylarginine deiminase</fullName>
    </submittedName>
</protein>
<dbReference type="AlphaFoldDB" id="A0A4Q7P7A5"/>
<sequence>MIKPTETNTLYFSSLLSSKEEFKSFFEALSRTLNSLKIPFHLLPYTRDIWARDYMPIQIGIDDFLEYRYDPDYLLSTAKQDRGSKTYTGLVCDALGLRTRKTDLILDGGNVVNSSKCVILTDKVVIENKHWYSKKQVIDKLHEDFRAEKVILVPWDKSEPYGHIDGVLRFINEETVLINDCYKDDLNLIQLLRKNGLKTEFLQFTVKKPHRDNWAYINFLQTQDIILMPTLGIDEDEKAFDQLGHFFPTYLKNNRIVPLRSEDIIKHGGALNCVSWTVDEF</sequence>
<dbReference type="RefSeq" id="WP_130274935.1">
    <property type="nucleotide sequence ID" value="NZ_SGXG01000001.1"/>
</dbReference>
<dbReference type="PANTHER" id="PTHR31377">
    <property type="entry name" value="AGMATINE DEIMINASE-RELATED"/>
    <property type="match status" value="1"/>
</dbReference>
<dbReference type="Gene3D" id="3.75.10.10">
    <property type="entry name" value="L-arginine/glycine Amidinotransferase, Chain A"/>
    <property type="match status" value="1"/>
</dbReference>
<dbReference type="GO" id="GO:0004668">
    <property type="term" value="F:protein-arginine deiminase activity"/>
    <property type="evidence" value="ECO:0007669"/>
    <property type="project" value="InterPro"/>
</dbReference>
<organism evidence="2 3">
    <name type="scientific">Cecembia calidifontis</name>
    <dbReference type="NCBI Taxonomy" id="1187080"/>
    <lineage>
        <taxon>Bacteria</taxon>
        <taxon>Pseudomonadati</taxon>
        <taxon>Bacteroidota</taxon>
        <taxon>Cytophagia</taxon>
        <taxon>Cytophagales</taxon>
        <taxon>Cyclobacteriaceae</taxon>
        <taxon>Cecembia</taxon>
    </lineage>
</organism>
<keyword evidence="3" id="KW-1185">Reference proteome</keyword>
<dbReference type="PANTHER" id="PTHR31377:SF0">
    <property type="entry name" value="AGMATINE DEIMINASE-RELATED"/>
    <property type="match status" value="1"/>
</dbReference>
<accession>A0A4Q7P7A5</accession>
<dbReference type="GO" id="GO:0047632">
    <property type="term" value="F:agmatine deiminase activity"/>
    <property type="evidence" value="ECO:0007669"/>
    <property type="project" value="TreeGrafter"/>
</dbReference>
<dbReference type="InterPro" id="IPR007466">
    <property type="entry name" value="Peptidyl-Arg-deiminase_porph"/>
</dbReference>
<dbReference type="EMBL" id="SGXG01000001">
    <property type="protein sequence ID" value="RZS95905.1"/>
    <property type="molecule type" value="Genomic_DNA"/>
</dbReference>
<reference evidence="2 3" key="1">
    <citation type="submission" date="2019-02" db="EMBL/GenBank/DDBJ databases">
        <title>Genomic Encyclopedia of Archaeal and Bacterial Type Strains, Phase II (KMG-II): from individual species to whole genera.</title>
        <authorList>
            <person name="Goeker M."/>
        </authorList>
    </citation>
    <scope>NUCLEOTIDE SEQUENCE [LARGE SCALE GENOMIC DNA]</scope>
    <source>
        <strain evidence="2 3">DSM 21411</strain>
    </source>
</reference>
<dbReference type="OrthoDB" id="7871381at2"/>
<dbReference type="SUPFAM" id="SSF55909">
    <property type="entry name" value="Pentein"/>
    <property type="match status" value="1"/>
</dbReference>
<keyword evidence="1" id="KW-0378">Hydrolase</keyword>